<evidence type="ECO:0000256" key="5">
    <source>
        <dbReference type="SAM" id="MobiDB-lite"/>
    </source>
</evidence>
<feature type="compositionally biased region" description="Polar residues" evidence="5">
    <location>
        <begin position="134"/>
        <end position="145"/>
    </location>
</feature>
<feature type="domain" description="Transcription factor IIIC subunit 5 HTH" evidence="6">
    <location>
        <begin position="229"/>
        <end position="372"/>
    </location>
</feature>
<dbReference type="InterPro" id="IPR041499">
    <property type="entry name" value="Tfc1/Sfc1_N"/>
</dbReference>
<dbReference type="AlphaFoldDB" id="A0A7U2I6C6"/>
<dbReference type="Proteomes" id="UP000663193">
    <property type="component" value="Chromosome 18"/>
</dbReference>
<evidence type="ECO:0000256" key="3">
    <source>
        <dbReference type="ARBA" id="ARBA00023163"/>
    </source>
</evidence>
<dbReference type="EMBL" id="CP069040">
    <property type="protein sequence ID" value="QRD05016.1"/>
    <property type="molecule type" value="Genomic_DNA"/>
</dbReference>
<dbReference type="Pfam" id="PF17682">
    <property type="entry name" value="Tau95_N"/>
    <property type="match status" value="1"/>
</dbReference>
<evidence type="ECO:0000256" key="4">
    <source>
        <dbReference type="ARBA" id="ARBA00023242"/>
    </source>
</evidence>
<gene>
    <name evidence="8" type="ORF">JI435_109390</name>
</gene>
<keyword evidence="2" id="KW-0238">DNA-binding</keyword>
<feature type="compositionally biased region" description="Acidic residues" evidence="5">
    <location>
        <begin position="582"/>
        <end position="599"/>
    </location>
</feature>
<feature type="compositionally biased region" description="Acidic residues" evidence="5">
    <location>
        <begin position="552"/>
        <end position="571"/>
    </location>
</feature>
<dbReference type="GO" id="GO:0006384">
    <property type="term" value="P:transcription initiation at RNA polymerase III promoter"/>
    <property type="evidence" value="ECO:0007669"/>
    <property type="project" value="InterPro"/>
</dbReference>
<dbReference type="GO" id="GO:0003677">
    <property type="term" value="F:DNA binding"/>
    <property type="evidence" value="ECO:0007669"/>
    <property type="project" value="UniProtKB-KW"/>
</dbReference>
<evidence type="ECO:0000256" key="1">
    <source>
        <dbReference type="ARBA" id="ARBA00004123"/>
    </source>
</evidence>
<name>A0A7U2I6C6_PHANO</name>
<reference evidence="9" key="1">
    <citation type="journal article" date="2021" name="BMC Genomics">
        <title>Chromosome-level genome assembly and manually-curated proteome of model necrotroph Parastagonospora nodorum Sn15 reveals a genome-wide trove of candidate effector homologs, and redundancy of virulence-related functions within an accessory chromosome.</title>
        <authorList>
            <person name="Bertazzoni S."/>
            <person name="Jones D.A.B."/>
            <person name="Phan H.T."/>
            <person name="Tan K.-C."/>
            <person name="Hane J.K."/>
        </authorList>
    </citation>
    <scope>NUCLEOTIDE SEQUENCE [LARGE SCALE GENOMIC DNA]</scope>
    <source>
        <strain evidence="9">SN15 / ATCC MYA-4574 / FGSC 10173)</strain>
    </source>
</reference>
<feature type="region of interest" description="Disordered" evidence="5">
    <location>
        <begin position="110"/>
        <end position="145"/>
    </location>
</feature>
<dbReference type="InterPro" id="IPR019136">
    <property type="entry name" value="TF_IIIC_su-5_HTH"/>
</dbReference>
<feature type="region of interest" description="Disordered" evidence="5">
    <location>
        <begin position="48"/>
        <end position="71"/>
    </location>
</feature>
<accession>A0A7U2I6C6</accession>
<dbReference type="Pfam" id="PF09734">
    <property type="entry name" value="Tau95"/>
    <property type="match status" value="1"/>
</dbReference>
<evidence type="ECO:0000259" key="6">
    <source>
        <dbReference type="Pfam" id="PF09734"/>
    </source>
</evidence>
<comment type="subcellular location">
    <subcellularLocation>
        <location evidence="1">Nucleus</location>
    </subcellularLocation>
</comment>
<feature type="compositionally biased region" description="Acidic residues" evidence="5">
    <location>
        <begin position="607"/>
        <end position="624"/>
    </location>
</feature>
<dbReference type="PANTHER" id="PTHR13230:SF5">
    <property type="entry name" value="GENERAL TRANSCRIPTION FACTOR 3C POLYPEPTIDE 5"/>
    <property type="match status" value="1"/>
</dbReference>
<dbReference type="OrthoDB" id="5598268at2759"/>
<dbReference type="InterPro" id="IPR042536">
    <property type="entry name" value="TFIIIC_tauA_Sfc1"/>
</dbReference>
<evidence type="ECO:0000313" key="9">
    <source>
        <dbReference type="Proteomes" id="UP000663193"/>
    </source>
</evidence>
<evidence type="ECO:0000313" key="8">
    <source>
        <dbReference type="EMBL" id="QRD05016.1"/>
    </source>
</evidence>
<sequence length="647" mass="72904">MNDDHAMTAPKPDEQQHAPWLPIPSRAISVVEHPCIVKNVDKGIASLGGPVKLSKGLRSKPEATTEGENDDDLKQLISVSLRPDDPFAKRLLSTAVTTNNILLKVTVPKRTGRKRKRGSSGPFLCEEGVEAEPNGSSSTHNKQPSKTYVNASTIFRSLQDNASTYKASIAGLVDETHRFRTMPDLQYSATHNENMIKLRDHVLPARYSGIKDYEVNTAAGADLSKSVGPSAEFVQMPIAFNYRFQQNTFVKYTDEGVVNLQRSLAHSSYIIIKPTDGDVPTGPKANLPPESSLTPYLQTIVTQIKTELEKRPIITRHLLYNKLGWDRRVRIRQAAVYCGYFFESGPWREALVRWGVDPRKDPEYRKYQTVSFMSYLKSGRAKHGRSFDDHVQRLTQMSAKELEREHIFDGKSVSTTGNLFQFCDLSDPLLTKVLSTQDIRTTCAPTFQGWYHVGTWAKVTVILKHKMNTLIAGETPDDTVYERVVSWPETWDDQEMASTYKAEVDNRQIHEEKKKEHDVMHSVRWAARNPRYAFEKMEAADEEHEVPQSEAQDTENAEEAEVPEDMTEEPETAAAILNEGEKEVDDAEDDAEDEEEDGDAPQFEQELVGEENYDDDEDDEDADEDIRIMSARAASEGPAPFGGLYRG</sequence>
<feature type="domain" description="Transcription factor IIIC subunit Tfc1/Sfc1 triple barrel" evidence="7">
    <location>
        <begin position="30"/>
        <end position="188"/>
    </location>
</feature>
<feature type="region of interest" description="Disordered" evidence="5">
    <location>
        <begin position="538"/>
        <end position="647"/>
    </location>
</feature>
<evidence type="ECO:0008006" key="10">
    <source>
        <dbReference type="Google" id="ProtNLM"/>
    </source>
</evidence>
<protein>
    <recommendedName>
        <fullName evidence="10">Transcription factor IIIC subunit 5 HTH domain-containing protein</fullName>
    </recommendedName>
</protein>
<keyword evidence="9" id="KW-1185">Reference proteome</keyword>
<dbReference type="VEuPathDB" id="FungiDB:JI435_109390"/>
<dbReference type="GO" id="GO:0000127">
    <property type="term" value="C:transcription factor TFIIIC complex"/>
    <property type="evidence" value="ECO:0007669"/>
    <property type="project" value="InterPro"/>
</dbReference>
<organism evidence="8 9">
    <name type="scientific">Phaeosphaeria nodorum (strain SN15 / ATCC MYA-4574 / FGSC 10173)</name>
    <name type="common">Glume blotch fungus</name>
    <name type="synonym">Parastagonospora nodorum</name>
    <dbReference type="NCBI Taxonomy" id="321614"/>
    <lineage>
        <taxon>Eukaryota</taxon>
        <taxon>Fungi</taxon>
        <taxon>Dikarya</taxon>
        <taxon>Ascomycota</taxon>
        <taxon>Pezizomycotina</taxon>
        <taxon>Dothideomycetes</taxon>
        <taxon>Pleosporomycetidae</taxon>
        <taxon>Pleosporales</taxon>
        <taxon>Pleosporineae</taxon>
        <taxon>Phaeosphaeriaceae</taxon>
        <taxon>Parastagonospora</taxon>
    </lineage>
</organism>
<evidence type="ECO:0000256" key="2">
    <source>
        <dbReference type="ARBA" id="ARBA00023125"/>
    </source>
</evidence>
<keyword evidence="4" id="KW-0539">Nucleus</keyword>
<dbReference type="InterPro" id="IPR040454">
    <property type="entry name" value="TF_IIIC_Tfc1/Sfc1"/>
</dbReference>
<proteinExistence type="predicted"/>
<dbReference type="Gene3D" id="3.30.200.160">
    <property type="entry name" value="TFIIIC, subcomplex tauA, subunit Sfc1, barrel domain"/>
    <property type="match status" value="1"/>
</dbReference>
<keyword evidence="3" id="KW-0804">Transcription</keyword>
<evidence type="ECO:0000259" key="7">
    <source>
        <dbReference type="Pfam" id="PF17682"/>
    </source>
</evidence>
<dbReference type="PANTHER" id="PTHR13230">
    <property type="entry name" value="GENERAL TRANSCRIPTION FACTOR IIIC, POLYPEPTIDE 5"/>
    <property type="match status" value="1"/>
</dbReference>
<dbReference type="GO" id="GO:0005634">
    <property type="term" value="C:nucleus"/>
    <property type="evidence" value="ECO:0007669"/>
    <property type="project" value="UniProtKB-SubCell"/>
</dbReference>